<dbReference type="FunFam" id="2.10.25.10:FF:000564">
    <property type="entry name" value="Fibulin 2"/>
    <property type="match status" value="1"/>
</dbReference>
<feature type="domain" description="EGF-like" evidence="17">
    <location>
        <begin position="638"/>
        <end position="680"/>
    </location>
</feature>
<dbReference type="SMART" id="SM00104">
    <property type="entry name" value="ANATO"/>
    <property type="match status" value="3"/>
</dbReference>
<dbReference type="InterPro" id="IPR052080">
    <property type="entry name" value="vWF_C/EGF_Fibrillin"/>
</dbReference>
<dbReference type="InterPro" id="IPR000020">
    <property type="entry name" value="Anaphylatoxin/fibulin"/>
</dbReference>
<evidence type="ECO:0000256" key="11">
    <source>
        <dbReference type="ARBA" id="ARBA00053524"/>
    </source>
</evidence>
<dbReference type="SMART" id="SM00179">
    <property type="entry name" value="EGF_CA"/>
    <property type="match status" value="10"/>
</dbReference>
<dbReference type="Pfam" id="PF22914">
    <property type="entry name" value="Fibulin_C"/>
    <property type="match status" value="1"/>
</dbReference>
<keyword evidence="6" id="KW-0732">Signal</keyword>
<keyword evidence="9" id="KW-1015">Disulfide bond</keyword>
<dbReference type="InterPro" id="IPR000742">
    <property type="entry name" value="EGF"/>
</dbReference>
<evidence type="ECO:0000256" key="12">
    <source>
        <dbReference type="ARBA" id="ARBA00063457"/>
    </source>
</evidence>
<accession>A0AAW0HCY8</accession>
<dbReference type="PROSITE" id="PS01187">
    <property type="entry name" value="EGF_CA"/>
    <property type="match status" value="4"/>
</dbReference>
<comment type="caution">
    <text evidence="18">The sequence shown here is derived from an EMBL/GenBank/DDBJ whole genome shotgun (WGS) entry which is preliminary data.</text>
</comment>
<evidence type="ECO:0000313" key="19">
    <source>
        <dbReference type="Proteomes" id="UP001488838"/>
    </source>
</evidence>
<dbReference type="FunFam" id="2.10.25.10:FF:000010">
    <property type="entry name" value="Pro-epidermal growth factor"/>
    <property type="match status" value="2"/>
</dbReference>
<dbReference type="InterPro" id="IPR009030">
    <property type="entry name" value="Growth_fac_rcpt_cys_sf"/>
</dbReference>
<dbReference type="FunFam" id="2.10.25.10:FF:000139">
    <property type="entry name" value="Fibulin-1"/>
    <property type="match status" value="1"/>
</dbReference>
<dbReference type="Pfam" id="PF14670">
    <property type="entry name" value="FXa_inhibition"/>
    <property type="match status" value="1"/>
</dbReference>
<keyword evidence="10" id="KW-0325">Glycoprotein</keyword>
<evidence type="ECO:0000313" key="18">
    <source>
        <dbReference type="EMBL" id="KAK7800583.1"/>
    </source>
</evidence>
<dbReference type="Pfam" id="PF12662">
    <property type="entry name" value="cEGF"/>
    <property type="match status" value="2"/>
</dbReference>
<dbReference type="SUPFAM" id="SSF57196">
    <property type="entry name" value="EGF/Laminin"/>
    <property type="match status" value="4"/>
</dbReference>
<dbReference type="Proteomes" id="UP001488838">
    <property type="component" value="Unassembled WGS sequence"/>
</dbReference>
<keyword evidence="5 14" id="KW-0245">EGF-like domain</keyword>
<comment type="caution">
    <text evidence="14">Lacks conserved residue(s) required for the propagation of feature annotation.</text>
</comment>
<dbReference type="PANTHER" id="PTHR47333">
    <property type="entry name" value="VON WILLEBRAND FACTOR C AND EGF DOMAIN-CONTAINING PROTEIN"/>
    <property type="match status" value="1"/>
</dbReference>
<keyword evidence="3" id="KW-0964">Secreted</keyword>
<evidence type="ECO:0000256" key="2">
    <source>
        <dbReference type="ARBA" id="ARBA00006127"/>
    </source>
</evidence>
<evidence type="ECO:0000256" key="1">
    <source>
        <dbReference type="ARBA" id="ARBA00004498"/>
    </source>
</evidence>
<reference evidence="18 19" key="1">
    <citation type="journal article" date="2023" name="bioRxiv">
        <title>Conserved and derived expression patterns and positive selection on dental genes reveal complex evolutionary context of ever-growing rodent molars.</title>
        <authorList>
            <person name="Calamari Z.T."/>
            <person name="Song A."/>
            <person name="Cohen E."/>
            <person name="Akter M."/>
            <person name="Roy R.D."/>
            <person name="Hallikas O."/>
            <person name="Christensen M.M."/>
            <person name="Li P."/>
            <person name="Marangoni P."/>
            <person name="Jernvall J."/>
            <person name="Klein O.D."/>
        </authorList>
    </citation>
    <scope>NUCLEOTIDE SEQUENCE [LARGE SCALE GENOMIC DNA]</scope>
    <source>
        <strain evidence="18">V071</strain>
    </source>
</reference>
<dbReference type="InterPro" id="IPR001881">
    <property type="entry name" value="EGF-like_Ca-bd_dom"/>
</dbReference>
<dbReference type="PROSITE" id="PS01178">
    <property type="entry name" value="ANAPHYLATOXIN_2"/>
    <property type="match status" value="2"/>
</dbReference>
<dbReference type="PROSITE" id="PS01186">
    <property type="entry name" value="EGF_2"/>
    <property type="match status" value="4"/>
</dbReference>
<dbReference type="InterPro" id="IPR018097">
    <property type="entry name" value="EGF_Ca-bd_CS"/>
</dbReference>
<dbReference type="GO" id="GO:0005509">
    <property type="term" value="F:calcium ion binding"/>
    <property type="evidence" value="ECO:0007669"/>
    <property type="project" value="InterPro"/>
</dbReference>
<evidence type="ECO:0000256" key="8">
    <source>
        <dbReference type="ARBA" id="ARBA00022837"/>
    </source>
</evidence>
<keyword evidence="8" id="KW-0106">Calcium</keyword>
<dbReference type="CDD" id="cd00017">
    <property type="entry name" value="ANATO"/>
    <property type="match status" value="1"/>
</dbReference>
<sequence>MDQKISPESECEEECALHLVAPKPNHTSALQPTGSTKDLIETCCAAGQQWAIDNDECQEIPENGAESDVCRIAQRHCCVSYLKEKSCMAGVVGAKEGETCGAEDNDPCGISLYKASPPPPQLWPRWVVTPHLWGWGRGRLMPAQEKLTAVALVDKSTKHADRGKSGRQAGSEVLMLCLPQQCCDCCGLGLRVRAEGQSCESNPNLGYPCNHVMLSCCEGEDPLIVPEVRRPPEPEAAPRREAEMTSREALTLGTEAELPNSLPGDDQDECLLLPGELCQHLCINTVGSYRCACFPGFELQGDGRTCRPDRGAPQLDTVRESAPRSESAQVSPNTIPLPVPQPNTCKDNGPCRQVCRVVGGTAMCSCFPGYAIMADGVSCEDQDECLMGTHDCSWQQFCVNTLGSFYCVNHTVLCAEGYILNAHRKCVGKLEPLPAAHVTAVCSAPRQSTTPCHMLKDPSFALAMFPDMPVTQKTNGITPWCVRTEKPDVGSRILQQCGDINECVTDLHTCTRDEHCVNTPGSFQCYKTLTCEPGYELTDGECTDVDECVTGTHNCKPGFSCQNTKGSFYCQARQRCMDGFLQDPEGNCVDINECTSLLEPCRPGFSCINTVGSYTCQRNPLICRRGYHANEDGSECVDVNECETGVHRCGEGQLCHNLPGSYRCDCKPGFQRDAFGRTCIDVNECWLSPGRLCQHTCENTPGSYRCSCAAGFVLAADGKHCEDVNECEARRCSQECANIYGSYQCYCRQGYQLAEDGHSCTDIDECAQGAGILCTFRCVNVPGSYQCACPEQGYTMMANGRSCKDLDECALGTHNCSESETCHNIQGGFRCLRFECPPNYVRVSETKCERTTCQDIAECQTSPARITYYQLNFQTGLLVPAHIFRIGPAPAFAGDTISLTITKGNEEGYFVTSRPNAYTGVLSLQRSVLEPRDFALDVEMKLWRQGSVTTFLVKMYIFFTTFAP</sequence>
<dbReference type="FunFam" id="2.10.25.10:FF:000341">
    <property type="entry name" value="Fibulin 2"/>
    <property type="match status" value="1"/>
</dbReference>
<evidence type="ECO:0000256" key="15">
    <source>
        <dbReference type="SAM" id="MobiDB-lite"/>
    </source>
</evidence>
<dbReference type="InterPro" id="IPR055088">
    <property type="entry name" value="Fibulin_C"/>
</dbReference>
<protein>
    <recommendedName>
        <fullName evidence="13">Fibulin-2</fullName>
    </recommendedName>
</protein>
<dbReference type="GO" id="GO:0005576">
    <property type="term" value="C:extracellular region"/>
    <property type="evidence" value="ECO:0007669"/>
    <property type="project" value="InterPro"/>
</dbReference>
<dbReference type="PROSITE" id="PS50026">
    <property type="entry name" value="EGF_3"/>
    <property type="match status" value="3"/>
</dbReference>
<evidence type="ECO:0000256" key="13">
    <source>
        <dbReference type="ARBA" id="ARBA00074615"/>
    </source>
</evidence>
<evidence type="ECO:0000256" key="14">
    <source>
        <dbReference type="PROSITE-ProRule" id="PRU00076"/>
    </source>
</evidence>
<keyword evidence="4" id="KW-0272">Extracellular matrix</keyword>
<evidence type="ECO:0000256" key="3">
    <source>
        <dbReference type="ARBA" id="ARBA00022525"/>
    </source>
</evidence>
<evidence type="ECO:0000256" key="6">
    <source>
        <dbReference type="ARBA" id="ARBA00022729"/>
    </source>
</evidence>
<dbReference type="SUPFAM" id="SSF57184">
    <property type="entry name" value="Growth factor receptor domain"/>
    <property type="match status" value="3"/>
</dbReference>
<dbReference type="CDD" id="cd00054">
    <property type="entry name" value="EGF_CA"/>
    <property type="match status" value="8"/>
</dbReference>
<dbReference type="EMBL" id="JBBHLL010000543">
    <property type="protein sequence ID" value="KAK7800583.1"/>
    <property type="molecule type" value="Genomic_DNA"/>
</dbReference>
<name>A0AAW0HCY8_MYOGA</name>
<dbReference type="Pfam" id="PF01821">
    <property type="entry name" value="ANATO"/>
    <property type="match status" value="2"/>
</dbReference>
<evidence type="ECO:0000259" key="17">
    <source>
        <dbReference type="PROSITE" id="PS50026"/>
    </source>
</evidence>
<dbReference type="AlphaFoldDB" id="A0AAW0HCY8"/>
<dbReference type="Gene3D" id="2.10.25.10">
    <property type="entry name" value="Laminin"/>
    <property type="match status" value="11"/>
</dbReference>
<feature type="domain" description="EGF-like" evidence="17">
    <location>
        <begin position="681"/>
        <end position="722"/>
    </location>
</feature>
<evidence type="ECO:0000256" key="10">
    <source>
        <dbReference type="ARBA" id="ARBA00023180"/>
    </source>
</evidence>
<feature type="domain" description="Anaphylatoxin-like" evidence="16">
    <location>
        <begin position="185"/>
        <end position="217"/>
    </location>
</feature>
<dbReference type="PROSITE" id="PS00010">
    <property type="entry name" value="ASX_HYDROXYL"/>
    <property type="match status" value="4"/>
</dbReference>
<organism evidence="18 19">
    <name type="scientific">Myodes glareolus</name>
    <name type="common">Bank vole</name>
    <name type="synonym">Clethrionomys glareolus</name>
    <dbReference type="NCBI Taxonomy" id="447135"/>
    <lineage>
        <taxon>Eukaryota</taxon>
        <taxon>Metazoa</taxon>
        <taxon>Chordata</taxon>
        <taxon>Craniata</taxon>
        <taxon>Vertebrata</taxon>
        <taxon>Euteleostomi</taxon>
        <taxon>Mammalia</taxon>
        <taxon>Eutheria</taxon>
        <taxon>Euarchontoglires</taxon>
        <taxon>Glires</taxon>
        <taxon>Rodentia</taxon>
        <taxon>Myomorpha</taxon>
        <taxon>Muroidea</taxon>
        <taxon>Cricetidae</taxon>
        <taxon>Arvicolinae</taxon>
        <taxon>Myodes</taxon>
    </lineage>
</organism>
<dbReference type="PROSITE" id="PS01177">
    <property type="entry name" value="ANAPHYLATOXIN_1"/>
    <property type="match status" value="2"/>
</dbReference>
<dbReference type="FunFam" id="2.10.25.10:FF:000324">
    <property type="entry name" value="Fibulin 2"/>
    <property type="match status" value="1"/>
</dbReference>
<feature type="domain" description="EGF-like" evidence="17">
    <location>
        <begin position="266"/>
        <end position="307"/>
    </location>
</feature>
<proteinExistence type="inferred from homology"/>
<evidence type="ECO:0000256" key="5">
    <source>
        <dbReference type="ARBA" id="ARBA00022536"/>
    </source>
</evidence>
<keyword evidence="7" id="KW-0677">Repeat</keyword>
<dbReference type="Pfam" id="PF07645">
    <property type="entry name" value="EGF_CA"/>
    <property type="match status" value="6"/>
</dbReference>
<evidence type="ECO:0000259" key="16">
    <source>
        <dbReference type="PROSITE" id="PS01178"/>
    </source>
</evidence>
<dbReference type="FunFam" id="2.10.25.10:FF:000108">
    <property type="entry name" value="Fibulin-1"/>
    <property type="match status" value="2"/>
</dbReference>
<gene>
    <name evidence="18" type="ORF">U0070_015462</name>
</gene>
<evidence type="ECO:0000256" key="9">
    <source>
        <dbReference type="ARBA" id="ARBA00023157"/>
    </source>
</evidence>
<keyword evidence="19" id="KW-1185">Reference proteome</keyword>
<dbReference type="InterPro" id="IPR000152">
    <property type="entry name" value="EGF-type_Asp/Asn_hydroxyl_site"/>
</dbReference>
<dbReference type="PANTHER" id="PTHR47333:SF4">
    <property type="entry name" value="EGF-LIKE DOMAIN-CONTAINING PROTEIN"/>
    <property type="match status" value="1"/>
</dbReference>
<feature type="domain" description="Anaphylatoxin-like" evidence="16">
    <location>
        <begin position="43"/>
        <end position="78"/>
    </location>
</feature>
<comment type="subunit">
    <text evidence="12">Homotrimer; disulfide-linked. Interacts with LAMA2. Interacts with FBN1 (via N-terminal domain). Forms a ternary complex with ELN and FBN1.</text>
</comment>
<comment type="similarity">
    <text evidence="2">Belongs to the fibulin family.</text>
</comment>
<feature type="region of interest" description="Disordered" evidence="15">
    <location>
        <begin position="305"/>
        <end position="334"/>
    </location>
</feature>
<evidence type="ECO:0000256" key="7">
    <source>
        <dbReference type="ARBA" id="ARBA00022737"/>
    </source>
</evidence>
<evidence type="ECO:0000256" key="4">
    <source>
        <dbReference type="ARBA" id="ARBA00022530"/>
    </source>
</evidence>
<dbReference type="FunFam" id="2.10.25.10:FF:000078">
    <property type="entry name" value="Fibulin-1"/>
    <property type="match status" value="2"/>
</dbReference>
<comment type="subcellular location">
    <subcellularLocation>
        <location evidence="1">Secreted</location>
        <location evidence="1">Extracellular space</location>
        <location evidence="1">Extracellular matrix</location>
    </subcellularLocation>
</comment>
<dbReference type="SMART" id="SM00181">
    <property type="entry name" value="EGF"/>
    <property type="match status" value="11"/>
</dbReference>
<feature type="region of interest" description="Disordered" evidence="15">
    <location>
        <begin position="229"/>
        <end position="261"/>
    </location>
</feature>
<feature type="compositionally biased region" description="Polar residues" evidence="15">
    <location>
        <begin position="324"/>
        <end position="334"/>
    </location>
</feature>
<dbReference type="InterPro" id="IPR026823">
    <property type="entry name" value="cEGF"/>
</dbReference>
<feature type="compositionally biased region" description="Basic and acidic residues" evidence="15">
    <location>
        <begin position="229"/>
        <end position="246"/>
    </location>
</feature>
<dbReference type="InterPro" id="IPR049883">
    <property type="entry name" value="NOTCH1_EGF-like"/>
</dbReference>
<comment type="function">
    <text evidence="11">Its binding to fibronectin and some other ligands is calcium dependent. May act as an adapter that mediates the interaction between FBN1 and ELN.</text>
</comment>